<reference evidence="2" key="1">
    <citation type="journal article" date="2024" name="Proc. Natl. Acad. Sci. U.S.A.">
        <title>Extraordinary preservation of gene collinearity over three hundred million years revealed in homosporous lycophytes.</title>
        <authorList>
            <person name="Li C."/>
            <person name="Wickell D."/>
            <person name="Kuo L.Y."/>
            <person name="Chen X."/>
            <person name="Nie B."/>
            <person name="Liao X."/>
            <person name="Peng D."/>
            <person name="Ji J."/>
            <person name="Jenkins J."/>
            <person name="Williams M."/>
            <person name="Shu S."/>
            <person name="Plott C."/>
            <person name="Barry K."/>
            <person name="Rajasekar S."/>
            <person name="Grimwood J."/>
            <person name="Han X."/>
            <person name="Sun S."/>
            <person name="Hou Z."/>
            <person name="He W."/>
            <person name="Dai G."/>
            <person name="Sun C."/>
            <person name="Schmutz J."/>
            <person name="Leebens-Mack J.H."/>
            <person name="Li F.W."/>
            <person name="Wang L."/>
        </authorList>
    </citation>
    <scope>NUCLEOTIDE SEQUENCE [LARGE SCALE GENOMIC DNA]</scope>
    <source>
        <strain evidence="2">cv. PW_Plant_1</strain>
    </source>
</reference>
<dbReference type="EMBL" id="CM055114">
    <property type="protein sequence ID" value="KAJ7514496.1"/>
    <property type="molecule type" value="Genomic_DNA"/>
</dbReference>
<keyword evidence="2" id="KW-1185">Reference proteome</keyword>
<organism evidence="1 2">
    <name type="scientific">Diphasiastrum complanatum</name>
    <name type="common">Issler's clubmoss</name>
    <name type="synonym">Lycopodium complanatum</name>
    <dbReference type="NCBI Taxonomy" id="34168"/>
    <lineage>
        <taxon>Eukaryota</taxon>
        <taxon>Viridiplantae</taxon>
        <taxon>Streptophyta</taxon>
        <taxon>Embryophyta</taxon>
        <taxon>Tracheophyta</taxon>
        <taxon>Lycopodiopsida</taxon>
        <taxon>Lycopodiales</taxon>
        <taxon>Lycopodiaceae</taxon>
        <taxon>Lycopodioideae</taxon>
        <taxon>Diphasiastrum</taxon>
    </lineage>
</organism>
<evidence type="ECO:0000313" key="2">
    <source>
        <dbReference type="Proteomes" id="UP001162992"/>
    </source>
</evidence>
<protein>
    <submittedName>
        <fullName evidence="1">Uncharacterized protein</fullName>
    </submittedName>
</protein>
<name>A0ACC2AAE6_DIPCM</name>
<proteinExistence type="predicted"/>
<sequence length="174" mass="19360">MFQKLHFNTRPNGVGSVGWLGIQSFFGPRFEPPLGNQEAFQASPWKPRSISIHGKLREVFPALKTLLVDIECNLRMKKALALNATILYIISKPNTTNTTTSSTCCRSTYFSLFLDETSAKHGFKASFIVALPFLTMASMTSYKSSIRCSSEQKFSFENSVMPSSDSERASILVV</sequence>
<accession>A0ACC2AAE6</accession>
<evidence type="ECO:0000313" key="1">
    <source>
        <dbReference type="EMBL" id="KAJ7514496.1"/>
    </source>
</evidence>
<comment type="caution">
    <text evidence="1">The sequence shown here is derived from an EMBL/GenBank/DDBJ whole genome shotgun (WGS) entry which is preliminary data.</text>
</comment>
<dbReference type="Proteomes" id="UP001162992">
    <property type="component" value="Chromosome 23"/>
</dbReference>
<gene>
    <name evidence="1" type="ORF">O6H91_23G046400</name>
</gene>